<feature type="domain" description="CBM2" evidence="1">
    <location>
        <begin position="8"/>
        <end position="117"/>
    </location>
</feature>
<keyword evidence="2" id="KW-0378">Hydrolase</keyword>
<dbReference type="GO" id="GO:0004553">
    <property type="term" value="F:hydrolase activity, hydrolyzing O-glycosyl compounds"/>
    <property type="evidence" value="ECO:0007669"/>
    <property type="project" value="InterPro"/>
</dbReference>
<evidence type="ECO:0000259" key="1">
    <source>
        <dbReference type="PROSITE" id="PS51173"/>
    </source>
</evidence>
<dbReference type="InterPro" id="IPR008965">
    <property type="entry name" value="CBM2/CBM3_carb-bd_dom_sf"/>
</dbReference>
<accession>A0A3N9XSA0</accession>
<evidence type="ECO:0000313" key="2">
    <source>
        <dbReference type="EMBL" id="RQX15672.1"/>
    </source>
</evidence>
<reference evidence="2 3" key="1">
    <citation type="submission" date="2018-04" db="EMBL/GenBank/DDBJ databases">
        <title>Micromonosporas from Atacama Desert.</title>
        <authorList>
            <person name="Carro L."/>
            <person name="Klenk H.-P."/>
            <person name="Goodfellow M."/>
        </authorList>
    </citation>
    <scope>NUCLEOTIDE SEQUENCE [LARGE SCALE GENOMIC DNA]</scope>
    <source>
        <strain evidence="2 3">LB19</strain>
    </source>
</reference>
<sequence>PTTPPPTTPPPSGDCRVAYTVNAWNSGLTASVSLTNTSSTPVNGWALTFTLPGGQTITSGWNASYSPSSGAVTARNVSYNSTIAPNTSVDIGFQATHTGSAGRPSAFTLNGTACAVA</sequence>
<protein>
    <submittedName>
        <fullName evidence="2">SGNH hydrolase</fullName>
    </submittedName>
</protein>
<name>A0A3N9XSA0_9ACTN</name>
<dbReference type="Gene3D" id="2.60.40.290">
    <property type="match status" value="1"/>
</dbReference>
<dbReference type="PROSITE" id="PS51173">
    <property type="entry name" value="CBM2"/>
    <property type="match status" value="1"/>
</dbReference>
<dbReference type="GO" id="GO:0030247">
    <property type="term" value="F:polysaccharide binding"/>
    <property type="evidence" value="ECO:0007669"/>
    <property type="project" value="UniProtKB-UniRule"/>
</dbReference>
<comment type="caution">
    <text evidence="2">The sequence shown here is derived from an EMBL/GenBank/DDBJ whole genome shotgun (WGS) entry which is preliminary data.</text>
</comment>
<dbReference type="Pfam" id="PF00553">
    <property type="entry name" value="CBM_2"/>
    <property type="match status" value="1"/>
</dbReference>
<dbReference type="InterPro" id="IPR001919">
    <property type="entry name" value="CBD2"/>
</dbReference>
<dbReference type="EMBL" id="QDGB01000273">
    <property type="protein sequence ID" value="RQX15672.1"/>
    <property type="molecule type" value="Genomic_DNA"/>
</dbReference>
<dbReference type="RefSeq" id="WP_205780095.1">
    <property type="nucleotide sequence ID" value="NZ_QDGB01000273.1"/>
</dbReference>
<evidence type="ECO:0000313" key="3">
    <source>
        <dbReference type="Proteomes" id="UP000278981"/>
    </source>
</evidence>
<feature type="non-terminal residue" evidence="2">
    <location>
        <position position="1"/>
    </location>
</feature>
<dbReference type="SMART" id="SM00637">
    <property type="entry name" value="CBD_II"/>
    <property type="match status" value="1"/>
</dbReference>
<gene>
    <name evidence="2" type="ORF">DDE19_18440</name>
</gene>
<proteinExistence type="predicted"/>
<organism evidence="2 3">
    <name type="scientific">Micromonospora ureilytica</name>
    <dbReference type="NCBI Taxonomy" id="709868"/>
    <lineage>
        <taxon>Bacteria</taxon>
        <taxon>Bacillati</taxon>
        <taxon>Actinomycetota</taxon>
        <taxon>Actinomycetes</taxon>
        <taxon>Micromonosporales</taxon>
        <taxon>Micromonosporaceae</taxon>
        <taxon>Micromonospora</taxon>
    </lineage>
</organism>
<dbReference type="SUPFAM" id="SSF49384">
    <property type="entry name" value="Carbohydrate-binding domain"/>
    <property type="match status" value="1"/>
</dbReference>
<dbReference type="GO" id="GO:0005975">
    <property type="term" value="P:carbohydrate metabolic process"/>
    <property type="evidence" value="ECO:0007669"/>
    <property type="project" value="InterPro"/>
</dbReference>
<dbReference type="AlphaFoldDB" id="A0A3N9XSA0"/>
<dbReference type="InterPro" id="IPR012291">
    <property type="entry name" value="CBM2_carb-bd_dom_sf"/>
</dbReference>
<dbReference type="Proteomes" id="UP000278981">
    <property type="component" value="Unassembled WGS sequence"/>
</dbReference>